<organism evidence="1 2">
    <name type="scientific">Pontiella desulfatans</name>
    <dbReference type="NCBI Taxonomy" id="2750659"/>
    <lineage>
        <taxon>Bacteria</taxon>
        <taxon>Pseudomonadati</taxon>
        <taxon>Kiritimatiellota</taxon>
        <taxon>Kiritimatiellia</taxon>
        <taxon>Kiritimatiellales</taxon>
        <taxon>Pontiellaceae</taxon>
        <taxon>Pontiella</taxon>
    </lineage>
</organism>
<proteinExistence type="predicted"/>
<name>A0A6C2UBP0_PONDE</name>
<sequence length="55" mass="6223">MTTGCVSALDVNHKRVARLMQLMGIKAIKPGPHTSKPAPRHKIYPYLLRNVDIER</sequence>
<gene>
    <name evidence="1" type="ORF">PDESU_06176</name>
</gene>
<dbReference type="EMBL" id="CAAHFG010000004">
    <property type="protein sequence ID" value="VGO17578.1"/>
    <property type="molecule type" value="Genomic_DNA"/>
</dbReference>
<keyword evidence="2" id="KW-1185">Reference proteome</keyword>
<dbReference type="Proteomes" id="UP000366872">
    <property type="component" value="Unassembled WGS sequence"/>
</dbReference>
<reference evidence="1 2" key="1">
    <citation type="submission" date="2019-04" db="EMBL/GenBank/DDBJ databases">
        <authorList>
            <person name="Van Vliet M D."/>
        </authorList>
    </citation>
    <scope>NUCLEOTIDE SEQUENCE [LARGE SCALE GENOMIC DNA]</scope>
    <source>
        <strain evidence="1 2">F1</strain>
    </source>
</reference>
<evidence type="ECO:0008006" key="3">
    <source>
        <dbReference type="Google" id="ProtNLM"/>
    </source>
</evidence>
<accession>A0A6C2UBP0</accession>
<protein>
    <recommendedName>
        <fullName evidence="3">HTH-like domain-containing protein</fullName>
    </recommendedName>
</protein>
<evidence type="ECO:0000313" key="1">
    <source>
        <dbReference type="EMBL" id="VGO17578.1"/>
    </source>
</evidence>
<evidence type="ECO:0000313" key="2">
    <source>
        <dbReference type="Proteomes" id="UP000366872"/>
    </source>
</evidence>
<dbReference type="AlphaFoldDB" id="A0A6C2UBP0"/>